<dbReference type="OrthoDB" id="8561851at2"/>
<dbReference type="STRING" id="1000565.METUNv1_02637"/>
<evidence type="ECO:0000256" key="4">
    <source>
        <dbReference type="SAM" id="MobiDB-lite"/>
    </source>
</evidence>
<dbReference type="Proteomes" id="UP000005019">
    <property type="component" value="Unassembled WGS sequence"/>
</dbReference>
<dbReference type="InterPro" id="IPR007809">
    <property type="entry name" value="FlgN-like"/>
</dbReference>
<proteinExistence type="inferred from homology"/>
<evidence type="ECO:0000256" key="3">
    <source>
        <dbReference type="ARBA" id="ARBA00022795"/>
    </source>
</evidence>
<reference evidence="5 6" key="1">
    <citation type="journal article" date="2011" name="J. Bacteriol.">
        <title>Genome sequence of Methyloversatilis universalis FAM5T, a methylotrophic representative of the order Rhodocyclales.</title>
        <authorList>
            <person name="Kittichotirat W."/>
            <person name="Good N.M."/>
            <person name="Hall R."/>
            <person name="Bringel F."/>
            <person name="Lajus A."/>
            <person name="Medigue C."/>
            <person name="Smalley N.E."/>
            <person name="Beck D."/>
            <person name="Bumgarner R."/>
            <person name="Vuilleumier S."/>
            <person name="Kalyuzhnaya M.G."/>
        </authorList>
    </citation>
    <scope>NUCLEOTIDE SEQUENCE [LARGE SCALE GENOMIC DNA]</scope>
    <source>
        <strain evidence="6">ATCC BAA-1314 / JCM 13912 / FAM5</strain>
    </source>
</reference>
<protein>
    <submittedName>
        <fullName evidence="5">FlgN family protein</fullName>
    </submittedName>
</protein>
<comment type="similarity">
    <text evidence="2">Belongs to the FlgN family.</text>
</comment>
<evidence type="ECO:0000313" key="6">
    <source>
        <dbReference type="Proteomes" id="UP000005019"/>
    </source>
</evidence>
<feature type="region of interest" description="Disordered" evidence="4">
    <location>
        <begin position="144"/>
        <end position="164"/>
    </location>
</feature>
<dbReference type="GO" id="GO:0044780">
    <property type="term" value="P:bacterial-type flagellum assembly"/>
    <property type="evidence" value="ECO:0007669"/>
    <property type="project" value="InterPro"/>
</dbReference>
<dbReference type="InterPro" id="IPR036679">
    <property type="entry name" value="FlgN-like_sf"/>
</dbReference>
<dbReference type="eggNOG" id="COG3418">
    <property type="taxonomic scope" value="Bacteria"/>
</dbReference>
<evidence type="ECO:0000256" key="2">
    <source>
        <dbReference type="ARBA" id="ARBA00007703"/>
    </source>
</evidence>
<sequence>MLSAELAAQIAARLSALMTEEAATLRVALGHLRAEHAALLSGDIDTLPALAARKSEAYARLSQLGDARSALIARAGTQTSKEALDALFASGPEWAACRQPFADLLALAREAHDANQSNGEMIRAQMKSSQQALAVLMSAAEQASTYGPDGQSTTLTSRRSFGSA</sequence>
<dbReference type="Pfam" id="PF05130">
    <property type="entry name" value="FlgN"/>
    <property type="match status" value="1"/>
</dbReference>
<evidence type="ECO:0000313" key="5">
    <source>
        <dbReference type="EMBL" id="EGK71250.1"/>
    </source>
</evidence>
<evidence type="ECO:0000256" key="1">
    <source>
        <dbReference type="ARBA" id="ARBA00002397"/>
    </source>
</evidence>
<organism evidence="5 6">
    <name type="scientific">Methyloversatilis universalis (strain ATCC BAA-1314 / DSM 25237 / JCM 13912 / CCUG 52030 / FAM5)</name>
    <dbReference type="NCBI Taxonomy" id="1000565"/>
    <lineage>
        <taxon>Bacteria</taxon>
        <taxon>Pseudomonadati</taxon>
        <taxon>Pseudomonadota</taxon>
        <taxon>Betaproteobacteria</taxon>
        <taxon>Nitrosomonadales</taxon>
        <taxon>Sterolibacteriaceae</taxon>
        <taxon>Methyloversatilis</taxon>
    </lineage>
</organism>
<gene>
    <name evidence="5" type="ORF">METUNv1_02637</name>
</gene>
<keyword evidence="6" id="KW-1185">Reference proteome</keyword>
<name>F5REB9_METUF</name>
<dbReference type="SUPFAM" id="SSF140566">
    <property type="entry name" value="FlgN-like"/>
    <property type="match status" value="1"/>
</dbReference>
<comment type="caution">
    <text evidence="5">The sequence shown here is derived from an EMBL/GenBank/DDBJ whole genome shotgun (WGS) entry which is preliminary data.</text>
</comment>
<dbReference type="EMBL" id="AFHG01000052">
    <property type="protein sequence ID" value="EGK71250.1"/>
    <property type="molecule type" value="Genomic_DNA"/>
</dbReference>
<accession>F5REB9</accession>
<dbReference type="Gene3D" id="1.20.58.300">
    <property type="entry name" value="FlgN-like"/>
    <property type="match status" value="1"/>
</dbReference>
<dbReference type="RefSeq" id="WP_008062432.1">
    <property type="nucleotide sequence ID" value="NZ_AFHG01000052.1"/>
</dbReference>
<comment type="function">
    <text evidence="1">Required for the efficient initiation of filament assembly.</text>
</comment>
<dbReference type="AlphaFoldDB" id="F5REB9"/>
<keyword evidence="3" id="KW-1005">Bacterial flagellum biogenesis</keyword>